<evidence type="ECO:0000256" key="1">
    <source>
        <dbReference type="SAM" id="SignalP"/>
    </source>
</evidence>
<gene>
    <name evidence="2" type="ORF">NSA47_14610</name>
</gene>
<dbReference type="SUPFAM" id="SSF143842">
    <property type="entry name" value="YwmB-like"/>
    <property type="match status" value="1"/>
</dbReference>
<evidence type="ECO:0000313" key="3">
    <source>
        <dbReference type="Proteomes" id="UP001205748"/>
    </source>
</evidence>
<dbReference type="AlphaFoldDB" id="A0AAE3L0E2"/>
<accession>A0AAE3L0E2</accession>
<feature type="chain" id="PRO_5041961190" evidence="1">
    <location>
        <begin position="26"/>
        <end position="263"/>
    </location>
</feature>
<proteinExistence type="predicted"/>
<comment type="caution">
    <text evidence="2">The sequence shown here is derived from an EMBL/GenBank/DDBJ whole genome shotgun (WGS) entry which is preliminary data.</text>
</comment>
<name>A0AAE3L0E2_9FIRM</name>
<keyword evidence="3" id="KW-1185">Reference proteome</keyword>
<dbReference type="InterPro" id="IPR014794">
    <property type="entry name" value="DUF1779"/>
</dbReference>
<dbReference type="Gene3D" id="3.30.360.40">
    <property type="entry name" value="YwmB-like"/>
    <property type="match status" value="1"/>
</dbReference>
<dbReference type="RefSeq" id="WP_257533313.1">
    <property type="nucleotide sequence ID" value="NZ_JANKAS010000022.1"/>
</dbReference>
<organism evidence="2 3">
    <name type="scientific">Irregularibacter muris</name>
    <dbReference type="NCBI Taxonomy" id="1796619"/>
    <lineage>
        <taxon>Bacteria</taxon>
        <taxon>Bacillati</taxon>
        <taxon>Bacillota</taxon>
        <taxon>Clostridia</taxon>
        <taxon>Eubacteriales</taxon>
        <taxon>Eubacteriaceae</taxon>
        <taxon>Irregularibacter</taxon>
    </lineage>
</organism>
<dbReference type="InterPro" id="IPR036209">
    <property type="entry name" value="YwmB-like_sf"/>
</dbReference>
<dbReference type="EMBL" id="JANKAS010000022">
    <property type="protein sequence ID" value="MCR1900196.1"/>
    <property type="molecule type" value="Genomic_DNA"/>
</dbReference>
<evidence type="ECO:0000313" key="2">
    <source>
        <dbReference type="EMBL" id="MCR1900196.1"/>
    </source>
</evidence>
<dbReference type="Pfam" id="PF08680">
    <property type="entry name" value="DUF1779"/>
    <property type="match status" value="1"/>
</dbReference>
<protein>
    <submittedName>
        <fullName evidence="2">YwmB family TATA-box binding protein</fullName>
    </submittedName>
</protein>
<dbReference type="Proteomes" id="UP001205748">
    <property type="component" value="Unassembled WGS sequence"/>
</dbReference>
<reference evidence="2" key="1">
    <citation type="submission" date="2022-07" db="EMBL/GenBank/DDBJ databases">
        <title>Enhanced cultured diversity of the mouse gut microbiota enables custom-made synthetic communities.</title>
        <authorList>
            <person name="Afrizal A."/>
        </authorList>
    </citation>
    <scope>NUCLEOTIDE SEQUENCE</scope>
    <source>
        <strain evidence="2">DSM 28593</strain>
    </source>
</reference>
<sequence length="263" mass="29972">MKKQSRWIIGFAMTSMLLFSFFLFTTDKVPAQSDEQKNKTDGQVLMEAFTATQGDLAGTNMNFWGQIENKEYSQEHMEKVAIDVATQLEMDQQADIQTQQDKDYTQVRLTSLLEDKMLLTVIVESMKNQEGHINTYLVVDLSLGKEYQNLDGFESNIKNHFNDLGFTCENTMTIIGTFSEKMNRNKMKDTIGISFEKADGEIVEGIEEAEYNEMVSLTGYSPKIKNSLQIGGQQVNINGAMRYNEEEGKTYFWLGVPLIATEY</sequence>
<feature type="signal peptide" evidence="1">
    <location>
        <begin position="1"/>
        <end position="25"/>
    </location>
</feature>
<keyword evidence="1" id="KW-0732">Signal</keyword>